<evidence type="ECO:0000256" key="1">
    <source>
        <dbReference type="ARBA" id="ARBA00011738"/>
    </source>
</evidence>
<dbReference type="GO" id="GO:0006144">
    <property type="term" value="P:purine nucleobase metabolic process"/>
    <property type="evidence" value="ECO:0007669"/>
    <property type="project" value="UniProtKB-KW"/>
</dbReference>
<name>A0A0N1GYB2_9EURO</name>
<keyword evidence="6" id="KW-1185">Reference proteome</keyword>
<comment type="subunit">
    <text evidence="1">Homodimer.</text>
</comment>
<accession>A0A0N1GYB2</accession>
<sequence length="248" mass="26591">MDLPQIPLPNPPPLIHPKPFTPTGYAAYGTCITSPLPPTLQSYPSTSSNGTVPQPRYPIHQPQPEPANFNTALKTPSISPLINNYAHSSSPGTVVPQMSMFSTFPRRPPPGKSTNDWTIRITHLERHPYTSQTFTPLGLSPNDPSTYYLVVSAPTLPNATISGVRNPPDLSRLEAFVARGDQAVTYAPGTWHAPMIVVGERRVDFVVVQFANGVGGDDCEIVELGGGGMEVNIEGASGLGNNGRKSKL</sequence>
<evidence type="ECO:0000256" key="2">
    <source>
        <dbReference type="ARBA" id="ARBA00022631"/>
    </source>
</evidence>
<dbReference type="OrthoDB" id="10266039at2759"/>
<dbReference type="STRING" id="1664694.A0A0N1GYB2"/>
<dbReference type="CDD" id="cd20298">
    <property type="entry name" value="cupin_UAH"/>
    <property type="match status" value="1"/>
</dbReference>
<dbReference type="EMBL" id="LFJN01000038">
    <property type="protein sequence ID" value="KPI35584.1"/>
    <property type="molecule type" value="Genomic_DNA"/>
</dbReference>
<keyword evidence="2" id="KW-0659">Purine metabolism</keyword>
<evidence type="ECO:0000313" key="6">
    <source>
        <dbReference type="Proteomes" id="UP000038010"/>
    </source>
</evidence>
<keyword evidence="3 5" id="KW-0456">Lyase</keyword>
<dbReference type="Pfam" id="PF04115">
    <property type="entry name" value="Ureidogly_lyase"/>
    <property type="match status" value="1"/>
</dbReference>
<dbReference type="InterPro" id="IPR047233">
    <property type="entry name" value="UAH_cupin"/>
</dbReference>
<dbReference type="GO" id="GO:0050385">
    <property type="term" value="F:ureidoglycolate lyase activity"/>
    <property type="evidence" value="ECO:0007669"/>
    <property type="project" value="UniProtKB-EC"/>
</dbReference>
<dbReference type="GO" id="GO:0004848">
    <property type="term" value="F:ureidoglycolate hydrolase activity"/>
    <property type="evidence" value="ECO:0007669"/>
    <property type="project" value="InterPro"/>
</dbReference>
<evidence type="ECO:0000256" key="3">
    <source>
        <dbReference type="ARBA" id="ARBA00023239"/>
    </source>
</evidence>
<dbReference type="RefSeq" id="XP_017995547.1">
    <property type="nucleotide sequence ID" value="XM_018144963.1"/>
</dbReference>
<proteinExistence type="predicted"/>
<dbReference type="AlphaFoldDB" id="A0A0N1GYB2"/>
<dbReference type="InterPro" id="IPR007247">
    <property type="entry name" value="Ureidogly_lyase"/>
</dbReference>
<comment type="caution">
    <text evidence="5">The sequence shown here is derived from an EMBL/GenBank/DDBJ whole genome shotgun (WGS) entry which is preliminary data.</text>
</comment>
<dbReference type="Proteomes" id="UP000038010">
    <property type="component" value="Unassembled WGS sequence"/>
</dbReference>
<reference evidence="5 6" key="1">
    <citation type="submission" date="2015-06" db="EMBL/GenBank/DDBJ databases">
        <title>Draft genome of the ant-associated black yeast Phialophora attae CBS 131958.</title>
        <authorList>
            <person name="Moreno L.F."/>
            <person name="Stielow B.J."/>
            <person name="de Hoog S."/>
            <person name="Vicente V.A."/>
            <person name="Weiss V.A."/>
            <person name="de Vries M."/>
            <person name="Cruz L.M."/>
            <person name="Souza E.M."/>
        </authorList>
    </citation>
    <scope>NUCLEOTIDE SEQUENCE [LARGE SCALE GENOMIC DNA]</scope>
    <source>
        <strain evidence="5 6">CBS 131958</strain>
    </source>
</reference>
<dbReference type="SUPFAM" id="SSF51182">
    <property type="entry name" value="RmlC-like cupins"/>
    <property type="match status" value="1"/>
</dbReference>
<comment type="catalytic activity">
    <reaction evidence="4">
        <text>(S)-ureidoglycolate = urea + glyoxylate</text>
        <dbReference type="Rhea" id="RHEA:11304"/>
        <dbReference type="ChEBI" id="CHEBI:16199"/>
        <dbReference type="ChEBI" id="CHEBI:36655"/>
        <dbReference type="ChEBI" id="CHEBI:57296"/>
        <dbReference type="EC" id="4.3.2.3"/>
    </reaction>
</comment>
<dbReference type="GeneID" id="28736842"/>
<dbReference type="Gene3D" id="2.60.120.480">
    <property type="entry name" value="Ureidoglycolate hydrolase"/>
    <property type="match status" value="1"/>
</dbReference>
<protein>
    <submittedName>
        <fullName evidence="5">Ureidoglycolate lyase</fullName>
    </submittedName>
</protein>
<dbReference type="GO" id="GO:0000256">
    <property type="term" value="P:allantoin catabolic process"/>
    <property type="evidence" value="ECO:0007669"/>
    <property type="project" value="InterPro"/>
</dbReference>
<dbReference type="PANTHER" id="PTHR21221">
    <property type="entry name" value="UREIDOGLYCOLATE HYDROLASE"/>
    <property type="match status" value="1"/>
</dbReference>
<evidence type="ECO:0000313" key="5">
    <source>
        <dbReference type="EMBL" id="KPI35584.1"/>
    </source>
</evidence>
<organism evidence="5 6">
    <name type="scientific">Cyphellophora attinorum</name>
    <dbReference type="NCBI Taxonomy" id="1664694"/>
    <lineage>
        <taxon>Eukaryota</taxon>
        <taxon>Fungi</taxon>
        <taxon>Dikarya</taxon>
        <taxon>Ascomycota</taxon>
        <taxon>Pezizomycotina</taxon>
        <taxon>Eurotiomycetes</taxon>
        <taxon>Chaetothyriomycetidae</taxon>
        <taxon>Chaetothyriales</taxon>
        <taxon>Cyphellophoraceae</taxon>
        <taxon>Cyphellophora</taxon>
    </lineage>
</organism>
<dbReference type="InterPro" id="IPR011051">
    <property type="entry name" value="RmlC_Cupin_sf"/>
</dbReference>
<gene>
    <name evidence="5" type="ORF">AB675_4799</name>
</gene>
<dbReference type="VEuPathDB" id="FungiDB:AB675_4799"/>
<dbReference type="InterPro" id="IPR024060">
    <property type="entry name" value="Ureidoglycolate_lyase_dom_sf"/>
</dbReference>
<dbReference type="PANTHER" id="PTHR21221:SF1">
    <property type="entry name" value="UREIDOGLYCOLATE LYASE"/>
    <property type="match status" value="1"/>
</dbReference>
<evidence type="ECO:0000256" key="4">
    <source>
        <dbReference type="ARBA" id="ARBA00047684"/>
    </source>
</evidence>